<proteinExistence type="predicted"/>
<evidence type="ECO:0000259" key="1">
    <source>
        <dbReference type="Pfam" id="PF00535"/>
    </source>
</evidence>
<organism evidence="2 3">
    <name type="scientific">Lutibacter oceani</name>
    <dbReference type="NCBI Taxonomy" id="1853311"/>
    <lineage>
        <taxon>Bacteria</taxon>
        <taxon>Pseudomonadati</taxon>
        <taxon>Bacteroidota</taxon>
        <taxon>Flavobacteriia</taxon>
        <taxon>Flavobacteriales</taxon>
        <taxon>Flavobacteriaceae</taxon>
        <taxon>Lutibacter</taxon>
    </lineage>
</organism>
<dbReference type="Gene3D" id="3.90.550.10">
    <property type="entry name" value="Spore Coat Polysaccharide Biosynthesis Protein SpsA, Chain A"/>
    <property type="match status" value="1"/>
</dbReference>
<gene>
    <name evidence="2" type="ORF">BX611_0376</name>
</gene>
<reference evidence="2 3" key="1">
    <citation type="submission" date="2018-08" db="EMBL/GenBank/DDBJ databases">
        <title>Genomic Encyclopedia of Type Strains, Phase III (KMG-III): the genomes of soil and plant-associated and newly described type strains.</title>
        <authorList>
            <person name="Whitman W."/>
        </authorList>
    </citation>
    <scope>NUCLEOTIDE SEQUENCE [LARGE SCALE GENOMIC DNA]</scope>
    <source>
        <strain evidence="2 3">325-5</strain>
    </source>
</reference>
<dbReference type="Proteomes" id="UP000256429">
    <property type="component" value="Unassembled WGS sequence"/>
</dbReference>
<evidence type="ECO:0000313" key="3">
    <source>
        <dbReference type="Proteomes" id="UP000256429"/>
    </source>
</evidence>
<dbReference type="SUPFAM" id="SSF53448">
    <property type="entry name" value="Nucleotide-diphospho-sugar transferases"/>
    <property type="match status" value="1"/>
</dbReference>
<feature type="domain" description="Glycosyltransferase 2-like" evidence="1">
    <location>
        <begin position="29"/>
        <end position="169"/>
    </location>
</feature>
<protein>
    <submittedName>
        <fullName evidence="2">Glycosyltransferase involved in cell wall biosynthesis</fullName>
    </submittedName>
</protein>
<dbReference type="InterPro" id="IPR001173">
    <property type="entry name" value="Glyco_trans_2-like"/>
</dbReference>
<comment type="caution">
    <text evidence="2">The sequence shown here is derived from an EMBL/GenBank/DDBJ whole genome shotgun (WGS) entry which is preliminary data.</text>
</comment>
<keyword evidence="3" id="KW-1185">Reference proteome</keyword>
<evidence type="ECO:0000313" key="2">
    <source>
        <dbReference type="EMBL" id="REE83096.1"/>
    </source>
</evidence>
<dbReference type="OrthoDB" id="9788101at2"/>
<name>A0A3D9S191_9FLAO</name>
<dbReference type="PANTHER" id="PTHR22916:SF3">
    <property type="entry name" value="UDP-GLCNAC:BETAGAL BETA-1,3-N-ACETYLGLUCOSAMINYLTRANSFERASE-LIKE PROTEIN 1"/>
    <property type="match status" value="1"/>
</dbReference>
<keyword evidence="2" id="KW-0808">Transferase</keyword>
<dbReference type="EMBL" id="QTTQ01000009">
    <property type="protein sequence ID" value="REE83096.1"/>
    <property type="molecule type" value="Genomic_DNA"/>
</dbReference>
<dbReference type="PANTHER" id="PTHR22916">
    <property type="entry name" value="GLYCOSYLTRANSFERASE"/>
    <property type="match status" value="1"/>
</dbReference>
<dbReference type="RefSeq" id="WP_115877781.1">
    <property type="nucleotide sequence ID" value="NZ_QTTQ01000009.1"/>
</dbReference>
<dbReference type="InterPro" id="IPR029044">
    <property type="entry name" value="Nucleotide-diphossugar_trans"/>
</dbReference>
<accession>A0A3D9S191</accession>
<sequence length="335" mass="39294">MNLEEFKLKYQKQPVIEYSNSVSDTPLVSVCVQTYQHVNYIKECLEGILMQKTSFPFEILLGEDASTDGTREVCLEYAKKYPDKIKLFLHHRENNIKINGSATGRFNLLNNLYSANGNYIALCEGDDYWTDPLKLQKQVDFLEKNEDYVICGHDRRIVDEFNNVIIETGVRNLNKQGLLTLTVVFRNHLFDNIFFNTFIKVANGDSFLFLYFEQFGKTILLNFKGANYRIHSGGIWSSTNRIERYEMGINTYTHIVNYFMITKNIPLLKKAYYNLANIEIDYGYYLMENSFYKKAFIQFLKYNKTFISNNLNKYFVLLIKINILYIITLIKKIIG</sequence>
<dbReference type="Pfam" id="PF00535">
    <property type="entry name" value="Glycos_transf_2"/>
    <property type="match status" value="1"/>
</dbReference>
<dbReference type="AlphaFoldDB" id="A0A3D9S191"/>
<dbReference type="GO" id="GO:0016758">
    <property type="term" value="F:hexosyltransferase activity"/>
    <property type="evidence" value="ECO:0007669"/>
    <property type="project" value="UniProtKB-ARBA"/>
</dbReference>